<proteinExistence type="predicted"/>
<name>A0A2B7JNX7_CUTAC</name>
<evidence type="ECO:0000313" key="3">
    <source>
        <dbReference type="EMBL" id="PGF33948.1"/>
    </source>
</evidence>
<dbReference type="EMBL" id="CP031442">
    <property type="protein sequence ID" value="AXM07209.1"/>
    <property type="molecule type" value="Genomic_DNA"/>
</dbReference>
<reference evidence="3 4" key="1">
    <citation type="submission" date="2017-02" db="EMBL/GenBank/DDBJ databases">
        <title>Prevalence of linear plasmids in Cutibacterium acnes isolates obtained from cancerous prostatic tissue.</title>
        <authorList>
            <person name="Davidsson S."/>
            <person name="Bruggemann H."/>
        </authorList>
    </citation>
    <scope>NUCLEOTIDE SEQUENCE [LARGE SCALE GENOMIC DNA]</scope>
    <source>
        <strain evidence="3 4">11-78</strain>
    </source>
</reference>
<evidence type="ECO:0000259" key="1">
    <source>
        <dbReference type="Pfam" id="PF04954"/>
    </source>
</evidence>
<protein>
    <submittedName>
        <fullName evidence="3">Phage tail protein</fullName>
    </submittedName>
    <submittedName>
        <fullName evidence="2">Siderophore-interacting protein</fullName>
    </submittedName>
</protein>
<dbReference type="InterPro" id="IPR039374">
    <property type="entry name" value="SIP_fam"/>
</dbReference>
<dbReference type="EMBL" id="MVCE01000003">
    <property type="protein sequence ID" value="PGF33948.1"/>
    <property type="molecule type" value="Genomic_DNA"/>
</dbReference>
<dbReference type="Gene3D" id="3.40.50.80">
    <property type="entry name" value="Nucleotide-binding domain of ferredoxin-NADP reductase (FNR) module"/>
    <property type="match status" value="1"/>
</dbReference>
<dbReference type="Pfam" id="PF04954">
    <property type="entry name" value="SIP"/>
    <property type="match status" value="1"/>
</dbReference>
<organism evidence="3 4">
    <name type="scientific">Cutibacterium acnes</name>
    <name type="common">Propionibacterium acnes</name>
    <dbReference type="NCBI Taxonomy" id="1747"/>
    <lineage>
        <taxon>Bacteria</taxon>
        <taxon>Bacillati</taxon>
        <taxon>Actinomycetota</taxon>
        <taxon>Actinomycetes</taxon>
        <taxon>Propionibacteriales</taxon>
        <taxon>Propionibacteriaceae</taxon>
        <taxon>Cutibacterium</taxon>
    </lineage>
</organism>
<sequence>MLAVADAVALPAVANTLATLPISARATIVRVNSHHDYPLPLTDRVTVVTAPRDPDGIVATVQGLDLPQNTHAFVHGEAAMVRPMRRHLRLERGLPRDRIHPSAYWFAGRDADGWRAIKQDFNRSMDAESGD</sequence>
<evidence type="ECO:0000313" key="4">
    <source>
        <dbReference type="Proteomes" id="UP000226191"/>
    </source>
</evidence>
<evidence type="ECO:0000313" key="5">
    <source>
        <dbReference type="Proteomes" id="UP000256621"/>
    </source>
</evidence>
<evidence type="ECO:0000313" key="2">
    <source>
        <dbReference type="EMBL" id="AXM07209.1"/>
    </source>
</evidence>
<reference evidence="2 5" key="2">
    <citation type="submission" date="2018-08" db="EMBL/GenBank/DDBJ databases">
        <title>Genome sequencing of Cutibacterium acnes KCOM 1315.</title>
        <authorList>
            <person name="Kook J.-K."/>
            <person name="Park S.-N."/>
            <person name="Lim Y.K."/>
        </authorList>
    </citation>
    <scope>NUCLEOTIDE SEQUENCE [LARGE SCALE GENOMIC DNA]</scope>
    <source>
        <strain evidence="2 5">KCOM 1315</strain>
    </source>
</reference>
<dbReference type="Proteomes" id="UP000226191">
    <property type="component" value="Unassembled WGS sequence"/>
</dbReference>
<dbReference type="AlphaFoldDB" id="A0A2B7JNX7"/>
<dbReference type="InterPro" id="IPR039261">
    <property type="entry name" value="FNR_nucleotide-bd"/>
</dbReference>
<feature type="domain" description="SIP-like Rossmann fold" evidence="1">
    <location>
        <begin position="2"/>
        <end position="107"/>
    </location>
</feature>
<dbReference type="InterPro" id="IPR007037">
    <property type="entry name" value="SIP_rossman_dom"/>
</dbReference>
<accession>A0A2B7JNX7</accession>
<dbReference type="Proteomes" id="UP000256621">
    <property type="component" value="Chromosome"/>
</dbReference>
<dbReference type="PANTHER" id="PTHR30157">
    <property type="entry name" value="FERRIC REDUCTASE, NADPH-DEPENDENT"/>
    <property type="match status" value="1"/>
</dbReference>
<gene>
    <name evidence="3" type="ORF">B1B09_08660</name>
    <name evidence="2" type="ORF">DXN06_08735</name>
</gene>
<dbReference type="OrthoDB" id="3291337at2"/>
<dbReference type="PANTHER" id="PTHR30157:SF0">
    <property type="entry name" value="NADPH-DEPENDENT FERRIC-CHELATE REDUCTASE"/>
    <property type="match status" value="1"/>
</dbReference>